<keyword evidence="7 10" id="KW-1133">Transmembrane helix</keyword>
<keyword evidence="13" id="KW-1185">Reference proteome</keyword>
<dbReference type="InterPro" id="IPR043428">
    <property type="entry name" value="LivM-like"/>
</dbReference>
<keyword evidence="4 10" id="KW-0812">Transmembrane</keyword>
<dbReference type="InterPro" id="IPR017871">
    <property type="entry name" value="ABC_transporter-like_CS"/>
</dbReference>
<feature type="transmembrane region" description="Helical" evidence="10">
    <location>
        <begin position="89"/>
        <end position="108"/>
    </location>
</feature>
<evidence type="ECO:0000259" key="11">
    <source>
        <dbReference type="PROSITE" id="PS50893"/>
    </source>
</evidence>
<keyword evidence="3" id="KW-1003">Cell membrane</keyword>
<dbReference type="EMBL" id="OBDO01000001">
    <property type="protein sequence ID" value="SNX94560.1"/>
    <property type="molecule type" value="Genomic_DNA"/>
</dbReference>
<accession>A0A285E6G6</accession>
<feature type="transmembrane region" description="Helical" evidence="10">
    <location>
        <begin position="59"/>
        <end position="82"/>
    </location>
</feature>
<feature type="region of interest" description="Disordered" evidence="9">
    <location>
        <begin position="283"/>
        <end position="305"/>
    </location>
</feature>
<evidence type="ECO:0000313" key="13">
    <source>
        <dbReference type="Proteomes" id="UP000219514"/>
    </source>
</evidence>
<feature type="region of interest" description="Disordered" evidence="9">
    <location>
        <begin position="565"/>
        <end position="614"/>
    </location>
</feature>
<evidence type="ECO:0000256" key="4">
    <source>
        <dbReference type="ARBA" id="ARBA00022692"/>
    </source>
</evidence>
<dbReference type="RefSeq" id="WP_097203823.1">
    <property type="nucleotide sequence ID" value="NZ_JACHXB010000001.1"/>
</dbReference>
<sequence>MLAEYATPLTFIALGAVFAYSFYAVLIAGQLSLGQAGFASVAAFSAATLAPSGDDVGDVPALLVAVVIGMAVGALAAVVLGLPTMHLRGVYLAIATLGFAEAVRVVLLNLEWTGGAQGLGVPRILTVGMAWTALAVVAYWFWRMGRSRYGRALEAIREDELAARSMGIDVGRHRLAAFVTAGAVAGLYGVLFAYYVRLIAPGDFDFSAAVEGLVTAVVGGSTMFLGPLLGSGFQTMVPEIQRAVGVEAGWIRPFLAGLLLLVVILFLPGGLASLIPRRTRMPSSVGGGEDGGTSHLAARRHPTPGETVVSLSGLGKEYGGVHAVRGVDLEIGSGEVVGLIGPNGAGKTTLVNMISGLVPPSSGSATVLGVPVGRTPVHRVAAAGVSRTFQHSKLFNRLSALENVLVGAHLVSRPTFLRRLLWLPSARRDERASLEHAARCLQRVGLGDLAGNRASSLSYGDQRRLEIARALASDPSLLILDEPAAGMNHVEAAGLSELIRSLARGGLTILFIEHNVGMVLETCTRVVVLDFGEVIASGTPEEIAANPAVIEAYLGTADEEPAAGSIAEGTLADPTGGGAHAMPPDTRTPDAVTNVDPGSAGTLPPPDTTPRSAT</sequence>
<dbReference type="Pfam" id="PF00005">
    <property type="entry name" value="ABC_tran"/>
    <property type="match status" value="1"/>
</dbReference>
<dbReference type="GO" id="GO:0015658">
    <property type="term" value="F:branched-chain amino acid transmembrane transporter activity"/>
    <property type="evidence" value="ECO:0007669"/>
    <property type="project" value="InterPro"/>
</dbReference>
<dbReference type="InterPro" id="IPR032823">
    <property type="entry name" value="BCA_ABC_TP_C"/>
</dbReference>
<protein>
    <submittedName>
        <fullName evidence="12">Amino acid/amide ABC transporter membrane protein 2, HAAT family /amino acid/amide ABC transporter ATP-binding protein 1, HAAT family</fullName>
    </submittedName>
</protein>
<dbReference type="GO" id="GO:0016887">
    <property type="term" value="F:ATP hydrolysis activity"/>
    <property type="evidence" value="ECO:0007669"/>
    <property type="project" value="InterPro"/>
</dbReference>
<dbReference type="GO" id="GO:0005524">
    <property type="term" value="F:ATP binding"/>
    <property type="evidence" value="ECO:0007669"/>
    <property type="project" value="UniProtKB-KW"/>
</dbReference>
<organism evidence="12 13">
    <name type="scientific">Geodermatophilus sabuli</name>
    <dbReference type="NCBI Taxonomy" id="1564158"/>
    <lineage>
        <taxon>Bacteria</taxon>
        <taxon>Bacillati</taxon>
        <taxon>Actinomycetota</taxon>
        <taxon>Actinomycetes</taxon>
        <taxon>Geodermatophilales</taxon>
        <taxon>Geodermatophilaceae</taxon>
        <taxon>Geodermatophilus</taxon>
    </lineage>
</organism>
<dbReference type="SMART" id="SM00382">
    <property type="entry name" value="AAA"/>
    <property type="match status" value="1"/>
</dbReference>
<dbReference type="CDD" id="cd03219">
    <property type="entry name" value="ABC_Mj1267_LivG_branched"/>
    <property type="match status" value="1"/>
</dbReference>
<evidence type="ECO:0000256" key="1">
    <source>
        <dbReference type="ARBA" id="ARBA00004651"/>
    </source>
</evidence>
<dbReference type="InterPro" id="IPR001851">
    <property type="entry name" value="ABC_transp_permease"/>
</dbReference>
<dbReference type="FunFam" id="3.40.50.300:FF:000421">
    <property type="entry name" value="Branched-chain amino acid ABC transporter ATP-binding protein"/>
    <property type="match status" value="1"/>
</dbReference>
<dbReference type="CDD" id="cd06581">
    <property type="entry name" value="TM_PBP1_LivM_like"/>
    <property type="match status" value="1"/>
</dbReference>
<feature type="transmembrane region" description="Helical" evidence="10">
    <location>
        <begin position="120"/>
        <end position="142"/>
    </location>
</feature>
<name>A0A285E6G6_9ACTN</name>
<dbReference type="AlphaFoldDB" id="A0A285E6G6"/>
<evidence type="ECO:0000256" key="2">
    <source>
        <dbReference type="ARBA" id="ARBA00022448"/>
    </source>
</evidence>
<keyword evidence="5" id="KW-0547">Nucleotide-binding</keyword>
<evidence type="ECO:0000256" key="9">
    <source>
        <dbReference type="SAM" id="MobiDB-lite"/>
    </source>
</evidence>
<evidence type="ECO:0000256" key="5">
    <source>
        <dbReference type="ARBA" id="ARBA00022741"/>
    </source>
</evidence>
<feature type="transmembrane region" description="Helical" evidence="10">
    <location>
        <begin position="254"/>
        <end position="275"/>
    </location>
</feature>
<dbReference type="SUPFAM" id="SSF52540">
    <property type="entry name" value="P-loop containing nucleoside triphosphate hydrolases"/>
    <property type="match status" value="1"/>
</dbReference>
<dbReference type="PROSITE" id="PS00211">
    <property type="entry name" value="ABC_TRANSPORTER_1"/>
    <property type="match status" value="1"/>
</dbReference>
<evidence type="ECO:0000256" key="10">
    <source>
        <dbReference type="SAM" id="Phobius"/>
    </source>
</evidence>
<dbReference type="PANTHER" id="PTHR45772:SF2">
    <property type="entry name" value="ABC TRANSPORTER ATP-BINDING PROTEIN"/>
    <property type="match status" value="1"/>
</dbReference>
<keyword evidence="2" id="KW-0813">Transport</keyword>
<evidence type="ECO:0000256" key="7">
    <source>
        <dbReference type="ARBA" id="ARBA00022989"/>
    </source>
</evidence>
<dbReference type="InterPro" id="IPR051120">
    <property type="entry name" value="ABC_AA/LPS_Transport"/>
</dbReference>
<feature type="transmembrane region" description="Helical" evidence="10">
    <location>
        <begin position="6"/>
        <end position="26"/>
    </location>
</feature>
<keyword evidence="8 10" id="KW-0472">Membrane</keyword>
<dbReference type="InterPro" id="IPR003439">
    <property type="entry name" value="ABC_transporter-like_ATP-bd"/>
</dbReference>
<dbReference type="Pfam" id="PF02653">
    <property type="entry name" value="BPD_transp_2"/>
    <property type="match status" value="1"/>
</dbReference>
<dbReference type="Proteomes" id="UP000219514">
    <property type="component" value="Unassembled WGS sequence"/>
</dbReference>
<keyword evidence="6 12" id="KW-0067">ATP-binding</keyword>
<dbReference type="Pfam" id="PF12399">
    <property type="entry name" value="BCA_ABC_TP_C"/>
    <property type="match status" value="1"/>
</dbReference>
<dbReference type="OrthoDB" id="9805514at2"/>
<evidence type="ECO:0000256" key="3">
    <source>
        <dbReference type="ARBA" id="ARBA00022475"/>
    </source>
</evidence>
<dbReference type="PROSITE" id="PS50893">
    <property type="entry name" value="ABC_TRANSPORTER_2"/>
    <property type="match status" value="1"/>
</dbReference>
<feature type="transmembrane region" description="Helical" evidence="10">
    <location>
        <begin position="208"/>
        <end position="233"/>
    </location>
</feature>
<dbReference type="InterPro" id="IPR027417">
    <property type="entry name" value="P-loop_NTPase"/>
</dbReference>
<proteinExistence type="predicted"/>
<comment type="subcellular location">
    <subcellularLocation>
        <location evidence="1">Cell membrane</location>
        <topology evidence="1">Multi-pass membrane protein</topology>
    </subcellularLocation>
</comment>
<feature type="domain" description="ABC transporter" evidence="11">
    <location>
        <begin position="309"/>
        <end position="556"/>
    </location>
</feature>
<evidence type="ECO:0000256" key="6">
    <source>
        <dbReference type="ARBA" id="ARBA00022840"/>
    </source>
</evidence>
<dbReference type="GO" id="GO:0005886">
    <property type="term" value="C:plasma membrane"/>
    <property type="evidence" value="ECO:0007669"/>
    <property type="project" value="UniProtKB-SubCell"/>
</dbReference>
<evidence type="ECO:0000256" key="8">
    <source>
        <dbReference type="ARBA" id="ARBA00023136"/>
    </source>
</evidence>
<dbReference type="PANTHER" id="PTHR45772">
    <property type="entry name" value="CONSERVED COMPONENT OF ABC TRANSPORTER FOR NATURAL AMINO ACIDS-RELATED"/>
    <property type="match status" value="1"/>
</dbReference>
<dbReference type="Gene3D" id="3.40.50.300">
    <property type="entry name" value="P-loop containing nucleotide triphosphate hydrolases"/>
    <property type="match status" value="1"/>
</dbReference>
<feature type="transmembrane region" description="Helical" evidence="10">
    <location>
        <begin position="175"/>
        <end position="196"/>
    </location>
</feature>
<evidence type="ECO:0000313" key="12">
    <source>
        <dbReference type="EMBL" id="SNX94560.1"/>
    </source>
</evidence>
<dbReference type="InterPro" id="IPR003593">
    <property type="entry name" value="AAA+_ATPase"/>
</dbReference>
<gene>
    <name evidence="12" type="ORF">SAMN06893097_101356</name>
</gene>
<reference evidence="12 13" key="1">
    <citation type="submission" date="2017-09" db="EMBL/GenBank/DDBJ databases">
        <authorList>
            <person name="Ehlers B."/>
            <person name="Leendertz F.H."/>
        </authorList>
    </citation>
    <scope>NUCLEOTIDE SEQUENCE [LARGE SCALE GENOMIC DNA]</scope>
    <source>
        <strain evidence="12 13">DSM 46844</strain>
    </source>
</reference>